<gene>
    <name evidence="1" type="ORF">RUJ08_12090</name>
</gene>
<dbReference type="Proteomes" id="UP001187868">
    <property type="component" value="Unassembled WGS sequence"/>
</dbReference>
<protein>
    <submittedName>
        <fullName evidence="1">Three component ABC system middle component</fullName>
    </submittedName>
</protein>
<organism evidence="1 2">
    <name type="scientific">Dickeya solani</name>
    <dbReference type="NCBI Taxonomy" id="1089444"/>
    <lineage>
        <taxon>Bacteria</taxon>
        <taxon>Pseudomonadati</taxon>
        <taxon>Pseudomonadota</taxon>
        <taxon>Gammaproteobacteria</taxon>
        <taxon>Enterobacterales</taxon>
        <taxon>Pectobacteriaceae</taxon>
        <taxon>Dickeya</taxon>
    </lineage>
</organism>
<reference evidence="1 2" key="1">
    <citation type="submission" date="2023-10" db="EMBL/GenBank/DDBJ databases">
        <title>Clonality and diversity in the soft rot Dickeya solani phytopathogen.</title>
        <authorList>
            <person name="Pedron J."/>
            <person name="Van Gijisegem F."/>
            <person name="Portier P."/>
            <person name="Taghouti G."/>
        </authorList>
    </citation>
    <scope>NUCLEOTIDE SEQUENCE [LARGE SCALE GENOMIC DNA]</scope>
    <source>
        <strain evidence="1 2">FVG2-MFV017-A9</strain>
    </source>
</reference>
<evidence type="ECO:0000313" key="1">
    <source>
        <dbReference type="EMBL" id="MDV7042865.1"/>
    </source>
</evidence>
<dbReference type="Pfam" id="PF20131">
    <property type="entry name" value="MC3"/>
    <property type="match status" value="1"/>
</dbReference>
<dbReference type="EMBL" id="JAWLLM010000012">
    <property type="protein sequence ID" value="MDV7042865.1"/>
    <property type="molecule type" value="Genomic_DNA"/>
</dbReference>
<keyword evidence="2" id="KW-1185">Reference proteome</keyword>
<sequence>MNPTEIKSLIHSPLWIASLLRSYISGAQDIKSEGINFELTFLALPFLLNDSAIKYLESGNKNSNISKIMTNHDLRSTFVNIRGLVEYYKPITKKGIIALSLIDSIEISNSIRLLTKYKYSQESNDYKKKHYKAAYNLGAILAKEDPLELLVKFGVY</sequence>
<comment type="caution">
    <text evidence="1">The sequence shown here is derived from an EMBL/GenBank/DDBJ whole genome shotgun (WGS) entry which is preliminary data.</text>
</comment>
<proteinExistence type="predicted"/>
<dbReference type="InterPro" id="IPR045390">
    <property type="entry name" value="ABC-3C_MC3"/>
</dbReference>
<dbReference type="RefSeq" id="WP_057082969.1">
    <property type="nucleotide sequence ID" value="NZ_CP104920.1"/>
</dbReference>
<accession>A0ABU4EFR2</accession>
<evidence type="ECO:0000313" key="2">
    <source>
        <dbReference type="Proteomes" id="UP001187868"/>
    </source>
</evidence>
<name>A0ABU4EFR2_9GAMM</name>